<evidence type="ECO:0000259" key="1">
    <source>
        <dbReference type="Pfam" id="PF13503"/>
    </source>
</evidence>
<protein>
    <recommendedName>
        <fullName evidence="1">DUF4123 domain-containing protein</fullName>
    </recommendedName>
</protein>
<comment type="caution">
    <text evidence="2">The sequence shown here is derived from an EMBL/GenBank/DDBJ whole genome shotgun (WGS) entry which is preliminary data.</text>
</comment>
<proteinExistence type="predicted"/>
<feature type="domain" description="DUF4123" evidence="1">
    <location>
        <begin position="24"/>
        <end position="134"/>
    </location>
</feature>
<reference evidence="2 3" key="1">
    <citation type="submission" date="2014-07" db="EMBL/GenBank/DDBJ databases">
        <title>Draft Genome Sequences of Environmental Pseudomonas syringae strains.</title>
        <authorList>
            <person name="Baltrus D.A."/>
            <person name="Berge O."/>
            <person name="Morris C."/>
        </authorList>
    </citation>
    <scope>NUCLEOTIDE SEQUENCE [LARGE SCALE GENOMIC DNA]</scope>
    <source>
        <strain evidence="2 3">CEB003</strain>
    </source>
</reference>
<dbReference type="SUPFAM" id="SSF158682">
    <property type="entry name" value="TerB-like"/>
    <property type="match status" value="1"/>
</dbReference>
<organism evidence="2 3">
    <name type="scientific">Pseudomonas syringae</name>
    <dbReference type="NCBI Taxonomy" id="317"/>
    <lineage>
        <taxon>Bacteria</taxon>
        <taxon>Pseudomonadati</taxon>
        <taxon>Pseudomonadota</taxon>
        <taxon>Gammaproteobacteria</taxon>
        <taxon>Pseudomonadales</taxon>
        <taxon>Pseudomonadaceae</taxon>
        <taxon>Pseudomonas</taxon>
    </lineage>
</organism>
<dbReference type="Pfam" id="PF13503">
    <property type="entry name" value="DUF4123"/>
    <property type="match status" value="1"/>
</dbReference>
<dbReference type="AlphaFoldDB" id="A0A085UNS0"/>
<evidence type="ECO:0000313" key="2">
    <source>
        <dbReference type="EMBL" id="KFE44833.1"/>
    </source>
</evidence>
<dbReference type="InterPro" id="IPR029024">
    <property type="entry name" value="TerB-like"/>
</dbReference>
<dbReference type="EMBL" id="JPQT01000158">
    <property type="protein sequence ID" value="KFE44833.1"/>
    <property type="molecule type" value="Genomic_DNA"/>
</dbReference>
<evidence type="ECO:0000313" key="3">
    <source>
        <dbReference type="Proteomes" id="UP000028643"/>
    </source>
</evidence>
<sequence length="294" mass="33421">MSRPTMTPVTQLPDDFPWDQTVGLLLDALQVQNLIQRLYEWSGAPQVHVLYQGTQWDEISRISPCLIHLRDQDDPVLVRFLANTSKLWGYLLVSDGPWDALLTHMRWLTSFQPPQDEEMFLRIADPAVAQALFAAEHYPAAELFGPCRQIVVANAPLGGWTQFRRPGEKTLPRYARPYTANEAQWAALKTVTFAKSMSALYQHMQRFFPGYRTDLTPEQRLDHIHQLAASAIADGFASEQEIWLYATVFGFLGNEALEDHPDILELLTVRSELTPLQRVNRAATLAAQRSIHGR</sequence>
<name>A0A085UNS0_PSESX</name>
<accession>A0A085UNS0</accession>
<dbReference type="PATRIC" id="fig|317.174.peg.5847"/>
<gene>
    <name evidence="2" type="ORF">IV02_28640</name>
</gene>
<dbReference type="Proteomes" id="UP000028643">
    <property type="component" value="Unassembled WGS sequence"/>
</dbReference>
<dbReference type="InterPro" id="IPR025391">
    <property type="entry name" value="DUF4123"/>
</dbReference>